<comment type="caution">
    <text evidence="1">The sequence shown here is derived from an EMBL/GenBank/DDBJ whole genome shotgun (WGS) entry which is preliminary data.</text>
</comment>
<gene>
    <name evidence="1" type="ORF">APD33_13565</name>
</gene>
<protein>
    <submittedName>
        <fullName evidence="1">Uncharacterized protein</fullName>
    </submittedName>
</protein>
<dbReference type="EMBL" id="LLGC01000179">
    <property type="protein sequence ID" value="KQE03638.1"/>
    <property type="molecule type" value="Genomic_DNA"/>
</dbReference>
<accession>A0AAP1FD82</accession>
<sequence length="114" mass="12934">MNLSVLKKLSTEALFQLQEGVKQEIESRIDYSIEVGRYATFVDSRKGVNRRVRITKINTKTATVVETSDSANPGLEWRVSFDFLNVEGVQRKNPITTSKVEAPKKMVTNTKNAW</sequence>
<organism evidence="1 2">
    <name type="scientific">Acinetobacter baumannii</name>
    <dbReference type="NCBI Taxonomy" id="470"/>
    <lineage>
        <taxon>Bacteria</taxon>
        <taxon>Pseudomonadati</taxon>
        <taxon>Pseudomonadota</taxon>
        <taxon>Gammaproteobacteria</taxon>
        <taxon>Moraxellales</taxon>
        <taxon>Moraxellaceae</taxon>
        <taxon>Acinetobacter</taxon>
        <taxon>Acinetobacter calcoaceticus/baumannii complex</taxon>
    </lineage>
</organism>
<dbReference type="AlphaFoldDB" id="A0AAP1FD82"/>
<dbReference type="Proteomes" id="UP000051449">
    <property type="component" value="Unassembled WGS sequence"/>
</dbReference>
<name>A0AAP1FD82_ACIBA</name>
<dbReference type="RefSeq" id="WP_001054438.1">
    <property type="nucleotide sequence ID" value="NZ_CACSGJ010000056.1"/>
</dbReference>
<evidence type="ECO:0000313" key="2">
    <source>
        <dbReference type="Proteomes" id="UP000051449"/>
    </source>
</evidence>
<reference evidence="1 2" key="1">
    <citation type="submission" date="2015-10" db="EMBL/GenBank/DDBJ databases">
        <title>The utility of whole genome sequencing in characterizing Acinetobacter epidemiology and analyzing hospital outbreaks.</title>
        <authorList>
            <person name="Ozer E.A."/>
            <person name="Fitzpatrick M.A."/>
            <person name="Hauser A.R."/>
        </authorList>
    </citation>
    <scope>NUCLEOTIDE SEQUENCE [LARGE SCALE GENOMIC DNA]</scope>
    <source>
        <strain evidence="1 2">ABBL072</strain>
    </source>
</reference>
<proteinExistence type="predicted"/>
<evidence type="ECO:0000313" key="1">
    <source>
        <dbReference type="EMBL" id="KQE03638.1"/>
    </source>
</evidence>